<sequence length="308" mass="32838">MSTLYVTHPAFAGHIVPQGHPERPERMRAVEQALEAEVFQPLIRVQAPLAEASVATLAHPESFVEALDHTRPREGMVMIDGDTTMSPGTWEALLRALGGVTLAVDEVMAGQARNAFCGMRPPGHHAEATTAMGFCFFNNAVVAARHAQRTHGAERVAIVDFDVHHGNGTQALVWDDPSLFYASTHQMPLFPGTGARSETGCGNVVNAPMRGGDGGAKFHEAFEDLILPALKTFSPDLLIISAGFDAHERDPLGGLLLKGGDYAWMTRALIDVADETAGGRVVSVLEGGYDLRGLAESTTAHVRALMGA</sequence>
<evidence type="ECO:0000313" key="4">
    <source>
        <dbReference type="Proteomes" id="UP001143372"/>
    </source>
</evidence>
<dbReference type="GO" id="GO:0004407">
    <property type="term" value="F:histone deacetylase activity"/>
    <property type="evidence" value="ECO:0007669"/>
    <property type="project" value="TreeGrafter"/>
</dbReference>
<dbReference type="SUPFAM" id="SSF52768">
    <property type="entry name" value="Arginase/deacetylase"/>
    <property type="match status" value="1"/>
</dbReference>
<accession>A0A9W6IZR0</accession>
<organism evidence="3 4">
    <name type="scientific">Hansschlegelia plantiphila</name>
    <dbReference type="NCBI Taxonomy" id="374655"/>
    <lineage>
        <taxon>Bacteria</taxon>
        <taxon>Pseudomonadati</taxon>
        <taxon>Pseudomonadota</taxon>
        <taxon>Alphaproteobacteria</taxon>
        <taxon>Hyphomicrobiales</taxon>
        <taxon>Methylopilaceae</taxon>
        <taxon>Hansschlegelia</taxon>
    </lineage>
</organism>
<dbReference type="InterPro" id="IPR023801">
    <property type="entry name" value="His_deacetylse_dom"/>
</dbReference>
<protein>
    <submittedName>
        <fullName evidence="3">Acetoin utilization protein</fullName>
    </submittedName>
</protein>
<dbReference type="PANTHER" id="PTHR10625">
    <property type="entry name" value="HISTONE DEACETYLASE HDAC1-RELATED"/>
    <property type="match status" value="1"/>
</dbReference>
<comment type="similarity">
    <text evidence="1">Belongs to the histone deacetylase family.</text>
</comment>
<comment type="caution">
    <text evidence="3">The sequence shown here is derived from an EMBL/GenBank/DDBJ whole genome shotgun (WGS) entry which is preliminary data.</text>
</comment>
<dbReference type="PANTHER" id="PTHR10625:SF10">
    <property type="entry name" value="HISTONE DEACETYLASE HDAC1"/>
    <property type="match status" value="1"/>
</dbReference>
<reference evidence="3" key="1">
    <citation type="journal article" date="2014" name="Int. J. Syst. Evol. Microbiol.">
        <title>Complete genome sequence of Corynebacterium casei LMG S-19264T (=DSM 44701T), isolated from a smear-ripened cheese.</title>
        <authorList>
            <consortium name="US DOE Joint Genome Institute (JGI-PGF)"/>
            <person name="Walter F."/>
            <person name="Albersmeier A."/>
            <person name="Kalinowski J."/>
            <person name="Ruckert C."/>
        </authorList>
    </citation>
    <scope>NUCLEOTIDE SEQUENCE</scope>
    <source>
        <strain evidence="3">VKM B-2347</strain>
    </source>
</reference>
<dbReference type="EMBL" id="BSFI01000007">
    <property type="protein sequence ID" value="GLK68145.1"/>
    <property type="molecule type" value="Genomic_DNA"/>
</dbReference>
<evidence type="ECO:0000259" key="2">
    <source>
        <dbReference type="Pfam" id="PF00850"/>
    </source>
</evidence>
<dbReference type="InterPro" id="IPR000286">
    <property type="entry name" value="HDACs"/>
</dbReference>
<dbReference type="InterPro" id="IPR023696">
    <property type="entry name" value="Ureohydrolase_dom_sf"/>
</dbReference>
<dbReference type="RefSeq" id="WP_271168371.1">
    <property type="nucleotide sequence ID" value="NZ_BSFI01000007.1"/>
</dbReference>
<evidence type="ECO:0000313" key="3">
    <source>
        <dbReference type="EMBL" id="GLK68145.1"/>
    </source>
</evidence>
<keyword evidence="4" id="KW-1185">Reference proteome</keyword>
<dbReference type="InterPro" id="IPR037138">
    <property type="entry name" value="His_deacetylse_dom_sf"/>
</dbReference>
<dbReference type="Proteomes" id="UP001143372">
    <property type="component" value="Unassembled WGS sequence"/>
</dbReference>
<name>A0A9W6IZR0_9HYPH</name>
<dbReference type="PRINTS" id="PR01270">
    <property type="entry name" value="HDASUPER"/>
</dbReference>
<dbReference type="CDD" id="cd11599">
    <property type="entry name" value="HDAC_classII_2"/>
    <property type="match status" value="1"/>
</dbReference>
<dbReference type="Pfam" id="PF00850">
    <property type="entry name" value="Hist_deacetyl"/>
    <property type="match status" value="1"/>
</dbReference>
<gene>
    <name evidence="3" type="ORF">GCM10008179_17830</name>
</gene>
<dbReference type="Gene3D" id="3.40.800.20">
    <property type="entry name" value="Histone deacetylase domain"/>
    <property type="match status" value="1"/>
</dbReference>
<dbReference type="GO" id="GO:0040029">
    <property type="term" value="P:epigenetic regulation of gene expression"/>
    <property type="evidence" value="ECO:0007669"/>
    <property type="project" value="TreeGrafter"/>
</dbReference>
<proteinExistence type="inferred from homology"/>
<feature type="domain" description="Histone deacetylase" evidence="2">
    <location>
        <begin position="20"/>
        <end position="305"/>
    </location>
</feature>
<reference evidence="3" key="2">
    <citation type="submission" date="2023-01" db="EMBL/GenBank/DDBJ databases">
        <authorList>
            <person name="Sun Q."/>
            <person name="Evtushenko L."/>
        </authorList>
    </citation>
    <scope>NUCLEOTIDE SEQUENCE</scope>
    <source>
        <strain evidence="3">VKM B-2347</strain>
    </source>
</reference>
<evidence type="ECO:0000256" key="1">
    <source>
        <dbReference type="ARBA" id="ARBA00005947"/>
    </source>
</evidence>
<dbReference type="AlphaFoldDB" id="A0A9W6IZR0"/>